<keyword evidence="2" id="KW-1185">Reference proteome</keyword>
<sequence>MNKEINFMFNTHKIYKNSFLNEINNKVDHIIVNNNNVLVYKKGSLEIMIDKSGSVYITGDVEGEDNLNVFILAALDEYSDLSKMDNRFEVKYPFKIITPKDITNSVKNSLKRLNYTYTFNEMVNDDSFYVYSN</sequence>
<evidence type="ECO:0000313" key="1">
    <source>
        <dbReference type="EMBL" id="MRG87022.1"/>
    </source>
</evidence>
<dbReference type="EMBL" id="WJNH01000007">
    <property type="protein sequence ID" value="MRG87022.1"/>
    <property type="molecule type" value="Genomic_DNA"/>
</dbReference>
<gene>
    <name evidence="1" type="ORF">GH754_11955</name>
</gene>
<organism evidence="1 2">
    <name type="scientific">Salinibacillus xinjiangensis</name>
    <dbReference type="NCBI Taxonomy" id="1229268"/>
    <lineage>
        <taxon>Bacteria</taxon>
        <taxon>Bacillati</taxon>
        <taxon>Bacillota</taxon>
        <taxon>Bacilli</taxon>
        <taxon>Bacillales</taxon>
        <taxon>Bacillaceae</taxon>
        <taxon>Salinibacillus</taxon>
    </lineage>
</organism>
<evidence type="ECO:0000313" key="2">
    <source>
        <dbReference type="Proteomes" id="UP000480185"/>
    </source>
</evidence>
<dbReference type="RefSeq" id="WP_153728914.1">
    <property type="nucleotide sequence ID" value="NZ_WJNH01000007.1"/>
</dbReference>
<dbReference type="AlphaFoldDB" id="A0A6G1X7V7"/>
<dbReference type="OrthoDB" id="9922595at2"/>
<dbReference type="Proteomes" id="UP000480185">
    <property type="component" value="Unassembled WGS sequence"/>
</dbReference>
<name>A0A6G1X7V7_9BACI</name>
<comment type="caution">
    <text evidence="1">The sequence shown here is derived from an EMBL/GenBank/DDBJ whole genome shotgun (WGS) entry which is preliminary data.</text>
</comment>
<accession>A0A6G1X7V7</accession>
<protein>
    <submittedName>
        <fullName evidence="1">Uncharacterized protein</fullName>
    </submittedName>
</protein>
<proteinExistence type="predicted"/>
<reference evidence="1 2" key="1">
    <citation type="submission" date="2019-11" db="EMBL/GenBank/DDBJ databases">
        <authorList>
            <person name="Li J."/>
        </authorList>
    </citation>
    <scope>NUCLEOTIDE SEQUENCE [LARGE SCALE GENOMIC DNA]</scope>
    <source>
        <strain evidence="1 2">J4</strain>
    </source>
</reference>